<gene>
    <name evidence="1" type="ORF">DPEC_G00124870</name>
</gene>
<comment type="caution">
    <text evidence="1">The sequence shown here is derived from an EMBL/GenBank/DDBJ whole genome shotgun (WGS) entry which is preliminary data.</text>
</comment>
<accession>A0ACC2GRD4</accession>
<protein>
    <submittedName>
        <fullName evidence="1">Uncharacterized protein</fullName>
    </submittedName>
</protein>
<dbReference type="EMBL" id="CM055737">
    <property type="protein sequence ID" value="KAJ8006112.1"/>
    <property type="molecule type" value="Genomic_DNA"/>
</dbReference>
<reference evidence="1" key="1">
    <citation type="submission" date="2021-05" db="EMBL/GenBank/DDBJ databases">
        <authorList>
            <person name="Pan Q."/>
            <person name="Jouanno E."/>
            <person name="Zahm M."/>
            <person name="Klopp C."/>
            <person name="Cabau C."/>
            <person name="Louis A."/>
            <person name="Berthelot C."/>
            <person name="Parey E."/>
            <person name="Roest Crollius H."/>
            <person name="Montfort J."/>
            <person name="Robinson-Rechavi M."/>
            <person name="Bouchez O."/>
            <person name="Lampietro C."/>
            <person name="Lopez Roques C."/>
            <person name="Donnadieu C."/>
            <person name="Postlethwait J."/>
            <person name="Bobe J."/>
            <person name="Dillon D."/>
            <person name="Chandos A."/>
            <person name="von Hippel F."/>
            <person name="Guiguen Y."/>
        </authorList>
    </citation>
    <scope>NUCLEOTIDE SEQUENCE</scope>
    <source>
        <strain evidence="1">YG-Jan2019</strain>
    </source>
</reference>
<proteinExistence type="predicted"/>
<evidence type="ECO:0000313" key="1">
    <source>
        <dbReference type="EMBL" id="KAJ8006112.1"/>
    </source>
</evidence>
<name>A0ACC2GRD4_DALPE</name>
<organism evidence="1 2">
    <name type="scientific">Dallia pectoralis</name>
    <name type="common">Alaska blackfish</name>
    <dbReference type="NCBI Taxonomy" id="75939"/>
    <lineage>
        <taxon>Eukaryota</taxon>
        <taxon>Metazoa</taxon>
        <taxon>Chordata</taxon>
        <taxon>Craniata</taxon>
        <taxon>Vertebrata</taxon>
        <taxon>Euteleostomi</taxon>
        <taxon>Actinopterygii</taxon>
        <taxon>Neopterygii</taxon>
        <taxon>Teleostei</taxon>
        <taxon>Protacanthopterygii</taxon>
        <taxon>Esociformes</taxon>
        <taxon>Umbridae</taxon>
        <taxon>Dallia</taxon>
    </lineage>
</organism>
<sequence length="223" mass="28110">MQTRRGSSLSGHGSLAERSVSRTPANETFCLENHSGRETLWGTEPGGRHPSPVRRSESLSREETEREGAELTLKWNRVKQEGLSENPRALFSSKLDHQLVCSIAEVDQSVGLCLTNGMLLARHDYWEHDYWEHDYWEHDYWEHDYWEHDYWEHDYWEHDYWEHDFWEHDYWEHDYWEHDYWEHDYWEHDYWEHDFWEHDYWEHDFWEHDYWEHDYWEHDFWVT</sequence>
<dbReference type="Proteomes" id="UP001157502">
    <property type="component" value="Chromosome 10"/>
</dbReference>
<evidence type="ECO:0000313" key="2">
    <source>
        <dbReference type="Proteomes" id="UP001157502"/>
    </source>
</evidence>
<keyword evidence="2" id="KW-1185">Reference proteome</keyword>